<organism evidence="2 3">
    <name type="scientific">Pelobates cultripes</name>
    <name type="common">Western spadefoot toad</name>
    <dbReference type="NCBI Taxonomy" id="61616"/>
    <lineage>
        <taxon>Eukaryota</taxon>
        <taxon>Metazoa</taxon>
        <taxon>Chordata</taxon>
        <taxon>Craniata</taxon>
        <taxon>Vertebrata</taxon>
        <taxon>Euteleostomi</taxon>
        <taxon>Amphibia</taxon>
        <taxon>Batrachia</taxon>
        <taxon>Anura</taxon>
        <taxon>Pelobatoidea</taxon>
        <taxon>Pelobatidae</taxon>
        <taxon>Pelobates</taxon>
    </lineage>
</organism>
<evidence type="ECO:0000256" key="1">
    <source>
        <dbReference type="SAM" id="MobiDB-lite"/>
    </source>
</evidence>
<accession>A0AAD1RIQ6</accession>
<name>A0AAD1RIQ6_PELCU</name>
<proteinExistence type="predicted"/>
<reference evidence="2" key="1">
    <citation type="submission" date="2022-03" db="EMBL/GenBank/DDBJ databases">
        <authorList>
            <person name="Alioto T."/>
            <person name="Alioto T."/>
            <person name="Gomez Garrido J."/>
        </authorList>
    </citation>
    <scope>NUCLEOTIDE SEQUENCE</scope>
</reference>
<dbReference type="AlphaFoldDB" id="A0AAD1RIQ6"/>
<gene>
    <name evidence="2" type="ORF">PECUL_23A056150</name>
</gene>
<feature type="compositionally biased region" description="Basic and acidic residues" evidence="1">
    <location>
        <begin position="138"/>
        <end position="149"/>
    </location>
</feature>
<evidence type="ECO:0000313" key="2">
    <source>
        <dbReference type="EMBL" id="CAH2256189.1"/>
    </source>
</evidence>
<keyword evidence="3" id="KW-1185">Reference proteome</keyword>
<sequence length="247" mass="26608">MEGSVTHLKPACCTPRDAGPDAYRPGVAADLPVRHCMVKLHNEQEPVTPPSGLSGVIAVQPREANPDRPPGPTVTSYGIEQKRDALFASFWHKIEATQPIEKAAASNLEEHSEGLIRRTDLIMVADQAAQEAGTPHETTPEAHGTEEKQSPICSPAPPDGTQDLKDHNIPPPLRSPPRTTGTTAVLQGRSHIRMAASNGPSMAHTLGFCTKPPELAWDDSQELPQGLIMIRNILKQVQSKMSAVNIT</sequence>
<evidence type="ECO:0000313" key="3">
    <source>
        <dbReference type="Proteomes" id="UP001295444"/>
    </source>
</evidence>
<dbReference type="Proteomes" id="UP001295444">
    <property type="component" value="Chromosome 02"/>
</dbReference>
<protein>
    <submittedName>
        <fullName evidence="2">Uncharacterized protein</fullName>
    </submittedName>
</protein>
<dbReference type="EMBL" id="OW240913">
    <property type="protein sequence ID" value="CAH2256189.1"/>
    <property type="molecule type" value="Genomic_DNA"/>
</dbReference>
<feature type="region of interest" description="Disordered" evidence="1">
    <location>
        <begin position="128"/>
        <end position="182"/>
    </location>
</feature>